<dbReference type="EMBL" id="MN740161">
    <property type="protein sequence ID" value="QHT90935.1"/>
    <property type="molecule type" value="Genomic_DNA"/>
</dbReference>
<evidence type="ECO:0000313" key="2">
    <source>
        <dbReference type="EMBL" id="QHT90935.1"/>
    </source>
</evidence>
<feature type="compositionally biased region" description="Basic and acidic residues" evidence="1">
    <location>
        <begin position="842"/>
        <end position="864"/>
    </location>
</feature>
<accession>A0A6C0IEQ5</accession>
<name>A0A6C0IEQ5_9ZZZZ</name>
<sequence length="2094" mass="243366">MSTSFKAKKTSDNKETNKNEKLDYAPIYKVNYMINNSINTIYVFNGKNNDMTSEEELFKRIFNETELAKIKSENIKIKFSNHQIHFDDSIGTIKIKILLELKSSVALDEVYLYCQQIESFTSVSVYKSLTQNKNLELTKVRLDQFISNIVTEENGQPFTKPPNKEIYTFNDILEMNLDNKKYIVNKVLGQKFFIVDNEYPYVCNPYGVNAYDTFFEKNARKTLSTLNSHLLLTTGDIVNNNIFLCIAKDVLDYASKNDISEETTIKIYYPFLYNKNINDLDDLKSTREKLIENDKKIINEKTVNVFNTIDMFYDIYNLRKTNMNYHKKGIKFVKAVVKPEFDINIPLEVLFKIIHATELNPLIKYNPSVKQENVYRLFTDKISTDGRKIPYLKKASIFKLMKTIGKNKSVTVYIETNESNNSQNLLCEFDENGYITIISEFNTVVSISEIDNILRDYINPIIEEIKNVLEQSGYKLKKFNSLHDENVEIKQLTYESQIIITESFDIDKYKGCLSTVFTNESNMYKSGINLRFKRVSNFSKVTSQEAFILEKSEQGYRGQEIIELLLENFSDDLDRKQAEDLVRKVANEIQLERGVKRSEIRIKENPGFKTTITLAKETGIITIVMENINDINYLYTIPIYLDTMVRLTQNKKSTKYPIKEINNLCSANEKIVEVVIPDIISSSEDSFNKSEIISLEDEEAEYKSYKDTPFGTEKPKGAFSLFYDEEDIEDEEDKYKGEGGKNSESESSIASESSISSAKSSPGIESPAVESLPSIVNSPAVESPLSIVNSPAVESLPTIDSSPVLESPVENKLESFSIETSPIIESLSPIEKVEEPEVESETEIKEPEIKEPEVESKSEEKEPQVEEPTVEAETQEKEKEDEEPEEEPDQDNFRNIDGMKLNKPYYFQTLIEKKDPILILKEDTPQFNSYSRTCRSDMRRQPVILTDAQLAKINKEFNGFLRDEDVIKYGSDPKNQFNYICPRYWCLKTNTIIDPKDLTYVTNKDGKKELIHPTCGKVLSRNDKQVKPGHYIYEFYGDDEKRYPGFQTDKHPDGYCLPCCFDKYNTEGRIKAKERCQQKQTIENNKQNKPKAEEKVKEEDEYIKGPDKFPLDPGRWGYLPVEIQKILHEVNADCQISKTNTNIKQDHPCLLRHGVSVNNKQSFISCISDVLFFGKKMIDEENKSFTKVAKILTIKEMRERIIKAISIDSFIKYQNGNLVTDFHDVQSKVDINKYTNSKLYSKLNMNNEVDKSYYTKVISAYENFTNFMSDDDAIIDHTYLWDIICMPNKYLFPNGVNLVIFKLPHDDITNNVQLLCPTNHYSSEFYEARKPTLMMIVEEGYYEPIYSYTVSQNKLIIAKEFKEYDPQLSKTMRAVFKEIIKPFFNMICRPLESMPNIYKAKRPLLLYNLVQKLDKYEYKPIKLVVNFTNKVIGVIAEEPGVSGRTGFIPCYPSAIDENLKHNLDYVFMTDKNLWNTYENTVQFLDKLEKRSKKRREQADIPCKPAFKIIEDEHSIGILTETNQFIQLSSPIREEDINKDIDIPSIYNDNYIVNSKNNPMVSIDVTIATTDDVDKERVDYIKKIKLESGFYNVFRNTIRILLNDYENVNIREQVEGEMLKEYIIYSEKLIKIDKLLRELVKDKIQFIGDDNYYKVINDITTCIVKDKEKCQSTPNLCTISENGKCNLILPKKNLISGKTNENIYYGRVSDELIRYNRIKSFMLQPQTYLLFGNISYNLRENEIILIQSLLNQEYFETLTPTVANKYIKFNSYDETEPLMRQIYENKIPSLDHAIGRKNEKTCTKTINNIKSSIWKQCFPDSYKEIDYTNINYCTFNMIIDLIEKKTGEKYNVNQIKNDLYNEYKKYLDNYKSKILDILILEGKKTLGDQVAADTLSFSNFIYTDNYFLTTFDLWLLVQKYEIPTIFISQKFILQTKYEKNAFLGYGNINDKFAFILIPGYRPENVPSFKLIVSNENDVFISLNNLDENCKERIQYAIDNKISINEYLNHFIKPISSSYEKKKPLRLKIDSESEEIKKPKRKLIIEETKSISPEEFIIVPKKKQTKKKVVLKGNTKSKTKKNLKKLIIEENSESGN</sequence>
<feature type="region of interest" description="Disordered" evidence="1">
    <location>
        <begin position="793"/>
        <end position="897"/>
    </location>
</feature>
<feature type="compositionally biased region" description="Acidic residues" evidence="1">
    <location>
        <begin position="879"/>
        <end position="890"/>
    </location>
</feature>
<feature type="compositionally biased region" description="Low complexity" evidence="1">
    <location>
        <begin position="745"/>
        <end position="767"/>
    </location>
</feature>
<feature type="region of interest" description="Disordered" evidence="1">
    <location>
        <begin position="729"/>
        <end position="770"/>
    </location>
</feature>
<reference evidence="2" key="1">
    <citation type="journal article" date="2020" name="Nature">
        <title>Giant virus diversity and host interactions through global metagenomics.</title>
        <authorList>
            <person name="Schulz F."/>
            <person name="Roux S."/>
            <person name="Paez-Espino D."/>
            <person name="Jungbluth S."/>
            <person name="Walsh D.A."/>
            <person name="Denef V.J."/>
            <person name="McMahon K.D."/>
            <person name="Konstantinidis K.T."/>
            <person name="Eloe-Fadrosh E.A."/>
            <person name="Kyrpides N.C."/>
            <person name="Woyke T."/>
        </authorList>
    </citation>
    <scope>NUCLEOTIDE SEQUENCE</scope>
    <source>
        <strain evidence="2">GVMAG-M-3300023184-72</strain>
    </source>
</reference>
<organism evidence="2">
    <name type="scientific">viral metagenome</name>
    <dbReference type="NCBI Taxonomy" id="1070528"/>
    <lineage>
        <taxon>unclassified sequences</taxon>
        <taxon>metagenomes</taxon>
        <taxon>organismal metagenomes</taxon>
    </lineage>
</organism>
<protein>
    <submittedName>
        <fullName evidence="2">Uncharacterized protein</fullName>
    </submittedName>
</protein>
<proteinExistence type="predicted"/>
<evidence type="ECO:0000256" key="1">
    <source>
        <dbReference type="SAM" id="MobiDB-lite"/>
    </source>
</evidence>
<feature type="compositionally biased region" description="Basic and acidic residues" evidence="1">
    <location>
        <begin position="733"/>
        <end position="744"/>
    </location>
</feature>